<reference evidence="1 2" key="1">
    <citation type="submission" date="2017-12" db="EMBL/GenBank/DDBJ databases">
        <title>Phylogenetic diversity of female urinary microbiome.</title>
        <authorList>
            <person name="Thomas-White K."/>
            <person name="Wolfe A.J."/>
        </authorList>
    </citation>
    <scope>NUCLEOTIDE SEQUENCE [LARGE SCALE GENOMIC DNA]</scope>
    <source>
        <strain evidence="1 2">UMB1298</strain>
    </source>
</reference>
<gene>
    <name evidence="1" type="ORF">CYJ76_09110</name>
</gene>
<organism evidence="1 2">
    <name type="scientific">Kytococcus schroeteri</name>
    <dbReference type="NCBI Taxonomy" id="138300"/>
    <lineage>
        <taxon>Bacteria</taxon>
        <taxon>Bacillati</taxon>
        <taxon>Actinomycetota</taxon>
        <taxon>Actinomycetes</taxon>
        <taxon>Micrococcales</taxon>
        <taxon>Kytococcaceae</taxon>
        <taxon>Kytococcus</taxon>
    </lineage>
</organism>
<proteinExistence type="predicted"/>
<name>A0A2I1P984_9MICO</name>
<comment type="caution">
    <text evidence="1">The sequence shown here is derived from an EMBL/GenBank/DDBJ whole genome shotgun (WGS) entry which is preliminary data.</text>
</comment>
<dbReference type="Proteomes" id="UP000234206">
    <property type="component" value="Unassembled WGS sequence"/>
</dbReference>
<keyword evidence="2" id="KW-1185">Reference proteome</keyword>
<evidence type="ECO:0000313" key="1">
    <source>
        <dbReference type="EMBL" id="PKZ41199.1"/>
    </source>
</evidence>
<evidence type="ECO:0000313" key="2">
    <source>
        <dbReference type="Proteomes" id="UP000234206"/>
    </source>
</evidence>
<dbReference type="AlphaFoldDB" id="A0A2I1P984"/>
<protein>
    <submittedName>
        <fullName evidence="1">Uncharacterized protein</fullName>
    </submittedName>
</protein>
<sequence length="153" mass="14817">MGAGEDGSSLGEGAVGSVVGLGSGPGSVVGLGCLGVVVVADGPVGSGVDSLGLGASVDSDGLGEASLELGDSSGELALSSGALELVLGSGAGSSWLHAARLIASTRPRVALVVRRMVVSPLVRHRRWRSGPGAPFRAVWPEGGPVATPVDSAP</sequence>
<dbReference type="EMBL" id="PKIZ01000017">
    <property type="protein sequence ID" value="PKZ41199.1"/>
    <property type="molecule type" value="Genomic_DNA"/>
</dbReference>
<accession>A0A2I1P984</accession>